<gene>
    <name evidence="2" type="ORF">UFOPK3564_03889</name>
</gene>
<dbReference type="AlphaFoldDB" id="A0A6J7KT62"/>
<feature type="region of interest" description="Disordered" evidence="1">
    <location>
        <begin position="66"/>
        <end position="140"/>
    </location>
</feature>
<protein>
    <submittedName>
        <fullName evidence="2">Unannotated protein</fullName>
    </submittedName>
</protein>
<dbReference type="AntiFam" id="ANF00192">
    <property type="entry name" value="Shadow ORF (opposite ethA)"/>
</dbReference>
<name>A0A6J7KT62_9ZZZZ</name>
<evidence type="ECO:0000256" key="1">
    <source>
        <dbReference type="SAM" id="MobiDB-lite"/>
    </source>
</evidence>
<organism evidence="2">
    <name type="scientific">freshwater metagenome</name>
    <dbReference type="NCBI Taxonomy" id="449393"/>
    <lineage>
        <taxon>unclassified sequences</taxon>
        <taxon>metagenomes</taxon>
        <taxon>ecological metagenomes</taxon>
    </lineage>
</organism>
<reference evidence="2" key="1">
    <citation type="submission" date="2020-05" db="EMBL/GenBank/DDBJ databases">
        <authorList>
            <person name="Chiriac C."/>
            <person name="Salcher M."/>
            <person name="Ghai R."/>
            <person name="Kavagutti S V."/>
        </authorList>
    </citation>
    <scope>NUCLEOTIDE SEQUENCE</scope>
</reference>
<feature type="compositionally biased region" description="Basic and acidic residues" evidence="1">
    <location>
        <begin position="70"/>
        <end position="89"/>
    </location>
</feature>
<evidence type="ECO:0000313" key="2">
    <source>
        <dbReference type="EMBL" id="CAB4958103.1"/>
    </source>
</evidence>
<feature type="compositionally biased region" description="Basic and acidic residues" evidence="1">
    <location>
        <begin position="125"/>
        <end position="140"/>
    </location>
</feature>
<accession>A0A6J7KT62</accession>
<proteinExistence type="predicted"/>
<dbReference type="EMBL" id="CAFBMK010000436">
    <property type="protein sequence ID" value="CAB4958103.1"/>
    <property type="molecule type" value="Genomic_DNA"/>
</dbReference>
<sequence length="354" mass="37767">MVRAVDGAHPGRRDLGDARRLERHVLAVEGLQVLVVEARPLAAEGVGRRELRAGLGIVDLAAQEPLRQPLPDRRDRDLRREVGGDREGQLDVGVARHPRDAAGAGHAAQHRARCAPDPRVGFRQAPDRGALEDRQPCDVGRDRRDHLHRRRARADHGHALAGEVDVVVPAGGVHRRAREVVQARDGRDLRLVEDAGGADDVAGEQRLGVLELDAPEVAVLVERRGRDAGVQADPVADAEAVDAVLRVGLQLAARRVDPRPARPLPVGELVAERRDVDRDAGIRVPVPRAADAVAGLEHEDVVLAGVLQRDRGADAGEAGADDDHLVVGGEDLGRAHGVLRDVEGAPDGAQPTVA</sequence>